<dbReference type="EMBL" id="ANJA01002210">
    <property type="protein sequence ID" value="ETO71413.1"/>
    <property type="molecule type" value="Genomic_DNA"/>
</dbReference>
<sequence>RETGTRAERTESSSASWTQTSDGVSSKKQFSAVLSRR</sequence>
<evidence type="ECO:0000256" key="1">
    <source>
        <dbReference type="SAM" id="MobiDB-lite"/>
    </source>
</evidence>
<reference evidence="2 3" key="1">
    <citation type="submission" date="2013-11" db="EMBL/GenBank/DDBJ databases">
        <title>The Genome Sequence of Phytophthora parasitica P1976.</title>
        <authorList>
            <consortium name="The Broad Institute Genomics Platform"/>
            <person name="Russ C."/>
            <person name="Tyler B."/>
            <person name="Panabieres F."/>
            <person name="Shan W."/>
            <person name="Tripathy S."/>
            <person name="Grunwald N."/>
            <person name="Machado M."/>
            <person name="Johnson C.S."/>
            <person name="Walker B."/>
            <person name="Young S."/>
            <person name="Zeng Q."/>
            <person name="Gargeya S."/>
            <person name="Fitzgerald M."/>
            <person name="Haas B."/>
            <person name="Abouelleil A."/>
            <person name="Allen A.W."/>
            <person name="Alvarado L."/>
            <person name="Arachchi H.M."/>
            <person name="Berlin A.M."/>
            <person name="Chapman S.B."/>
            <person name="Gainer-Dewar J."/>
            <person name="Goldberg J."/>
            <person name="Griggs A."/>
            <person name="Gujja S."/>
            <person name="Hansen M."/>
            <person name="Howarth C."/>
            <person name="Imamovic A."/>
            <person name="Ireland A."/>
            <person name="Larimer J."/>
            <person name="McCowan C."/>
            <person name="Murphy C."/>
            <person name="Pearson M."/>
            <person name="Poon T.W."/>
            <person name="Priest M."/>
            <person name="Roberts A."/>
            <person name="Saif S."/>
            <person name="Shea T."/>
            <person name="Sisk P."/>
            <person name="Sykes S."/>
            <person name="Wortman J."/>
            <person name="Nusbaum C."/>
            <person name="Birren B."/>
        </authorList>
    </citation>
    <scope>NUCLEOTIDE SEQUENCE [LARGE SCALE GENOMIC DNA]</scope>
    <source>
        <strain evidence="2 3">P1976</strain>
    </source>
</reference>
<comment type="caution">
    <text evidence="2">The sequence shown here is derived from an EMBL/GenBank/DDBJ whole genome shotgun (WGS) entry which is preliminary data.</text>
</comment>
<feature type="non-terminal residue" evidence="2">
    <location>
        <position position="37"/>
    </location>
</feature>
<accession>A0A080ZXQ2</accession>
<gene>
    <name evidence="2" type="ORF">F444_12256</name>
</gene>
<feature type="non-terminal residue" evidence="2">
    <location>
        <position position="1"/>
    </location>
</feature>
<feature type="compositionally biased region" description="Basic and acidic residues" evidence="1">
    <location>
        <begin position="1"/>
        <end position="11"/>
    </location>
</feature>
<name>A0A080ZXQ2_PHYNI</name>
<evidence type="ECO:0000313" key="2">
    <source>
        <dbReference type="EMBL" id="ETO71413.1"/>
    </source>
</evidence>
<dbReference type="AlphaFoldDB" id="A0A080ZXQ2"/>
<evidence type="ECO:0000313" key="3">
    <source>
        <dbReference type="Proteomes" id="UP000028582"/>
    </source>
</evidence>
<proteinExistence type="predicted"/>
<feature type="region of interest" description="Disordered" evidence="1">
    <location>
        <begin position="1"/>
        <end position="37"/>
    </location>
</feature>
<dbReference type="Proteomes" id="UP000028582">
    <property type="component" value="Unassembled WGS sequence"/>
</dbReference>
<feature type="compositionally biased region" description="Polar residues" evidence="1">
    <location>
        <begin position="12"/>
        <end position="29"/>
    </location>
</feature>
<organism evidence="2 3">
    <name type="scientific">Phytophthora nicotianae P1976</name>
    <dbReference type="NCBI Taxonomy" id="1317066"/>
    <lineage>
        <taxon>Eukaryota</taxon>
        <taxon>Sar</taxon>
        <taxon>Stramenopiles</taxon>
        <taxon>Oomycota</taxon>
        <taxon>Peronosporomycetes</taxon>
        <taxon>Peronosporales</taxon>
        <taxon>Peronosporaceae</taxon>
        <taxon>Phytophthora</taxon>
    </lineage>
</organism>
<protein>
    <submittedName>
        <fullName evidence="2">Uncharacterized protein</fullName>
    </submittedName>
</protein>